<dbReference type="AlphaFoldDB" id="A0A2T1DWY7"/>
<evidence type="ECO:0000313" key="3">
    <source>
        <dbReference type="Proteomes" id="UP000239576"/>
    </source>
</evidence>
<reference evidence="2 3" key="2">
    <citation type="submission" date="2018-03" db="EMBL/GenBank/DDBJ databases">
        <title>The ancient ancestry and fast evolution of plastids.</title>
        <authorList>
            <person name="Moore K.R."/>
            <person name="Magnabosco C."/>
            <person name="Momper L."/>
            <person name="Gold D.A."/>
            <person name="Bosak T."/>
            <person name="Fournier G.P."/>
        </authorList>
    </citation>
    <scope>NUCLEOTIDE SEQUENCE [LARGE SCALE GENOMIC DNA]</scope>
    <source>
        <strain evidence="2 3">ULC18</strain>
    </source>
</reference>
<proteinExistence type="predicted"/>
<protein>
    <recommendedName>
        <fullName evidence="1">Transposase IS110-like N-terminal domain-containing protein</fullName>
    </recommendedName>
</protein>
<dbReference type="InterPro" id="IPR002525">
    <property type="entry name" value="Transp_IS110-like_N"/>
</dbReference>
<comment type="caution">
    <text evidence="2">The sequence shown here is derived from an EMBL/GenBank/DDBJ whole genome shotgun (WGS) entry which is preliminary data.</text>
</comment>
<sequence length="90" mass="9678">MNQTAYWVGIDVSKAQLDGHIRPTAEAFQVANTEAGIAALVQRLQQLQPTLVVMEATGGLEAPAAAALALAQLSKKRWSYWQLSTVVVQS</sequence>
<feature type="domain" description="Transposase IS110-like N-terminal" evidence="1">
    <location>
        <begin position="8"/>
        <end position="70"/>
    </location>
</feature>
<evidence type="ECO:0000259" key="1">
    <source>
        <dbReference type="Pfam" id="PF01548"/>
    </source>
</evidence>
<keyword evidence="3" id="KW-1185">Reference proteome</keyword>
<gene>
    <name evidence="2" type="ORF">C7B82_24770</name>
</gene>
<name>A0A2T1DWY7_9CYAN</name>
<dbReference type="Proteomes" id="UP000239576">
    <property type="component" value="Unassembled WGS sequence"/>
</dbReference>
<dbReference type="EMBL" id="PVWK01000135">
    <property type="protein sequence ID" value="PSB24979.1"/>
    <property type="molecule type" value="Genomic_DNA"/>
</dbReference>
<dbReference type="RefSeq" id="WP_106259446.1">
    <property type="nucleotide sequence ID" value="NZ_CAWNSW010000033.1"/>
</dbReference>
<dbReference type="OrthoDB" id="574542at2"/>
<dbReference type="Pfam" id="PF01548">
    <property type="entry name" value="DEDD_Tnp_IS110"/>
    <property type="match status" value="1"/>
</dbReference>
<accession>A0A2T1DWY7</accession>
<organism evidence="2 3">
    <name type="scientific">Stenomitos frigidus ULC18</name>
    <dbReference type="NCBI Taxonomy" id="2107698"/>
    <lineage>
        <taxon>Bacteria</taxon>
        <taxon>Bacillati</taxon>
        <taxon>Cyanobacteriota</taxon>
        <taxon>Cyanophyceae</taxon>
        <taxon>Leptolyngbyales</taxon>
        <taxon>Leptolyngbyaceae</taxon>
        <taxon>Stenomitos</taxon>
    </lineage>
</organism>
<reference evidence="3" key="1">
    <citation type="submission" date="2018-02" db="EMBL/GenBank/DDBJ databases">
        <authorList>
            <person name="Moore K."/>
            <person name="Momper L."/>
        </authorList>
    </citation>
    <scope>NUCLEOTIDE SEQUENCE [LARGE SCALE GENOMIC DNA]</scope>
    <source>
        <strain evidence="3">ULC18</strain>
    </source>
</reference>
<evidence type="ECO:0000313" key="2">
    <source>
        <dbReference type="EMBL" id="PSB24979.1"/>
    </source>
</evidence>